<reference evidence="4" key="1">
    <citation type="submission" date="2014-08" db="EMBL/GenBank/DDBJ databases">
        <authorList>
            <person name="Murali S."/>
            <person name="Richards S."/>
            <person name="Bandaranaike D."/>
            <person name="Bellair M."/>
            <person name="Blankenburg K."/>
            <person name="Chao H."/>
            <person name="Dinh H."/>
            <person name="Doddapaneni H."/>
            <person name="Dugan-Rocha S."/>
            <person name="Elkadiri S."/>
            <person name="Gnanaolivu R."/>
            <person name="Hughes D."/>
            <person name="Lee S."/>
            <person name="Li M."/>
            <person name="Ming W."/>
            <person name="Munidasa M."/>
            <person name="Muniz J."/>
            <person name="Nguyen L."/>
            <person name="Osuji N."/>
            <person name="Pu L.-L."/>
            <person name="Puazo M."/>
            <person name="Skinner E."/>
            <person name="Qu C."/>
            <person name="Quiroz J."/>
            <person name="Raj R."/>
            <person name="Weissenberger G."/>
            <person name="Xin Y."/>
            <person name="Zou X."/>
            <person name="Han Y."/>
            <person name="Worley K."/>
            <person name="Muzny D."/>
            <person name="Gibbs R."/>
        </authorList>
    </citation>
    <scope>NUCLEOTIDE SEQUENCE</scope>
    <source>
        <strain evidence="4">HAZT.00-mixed</strain>
        <tissue evidence="4">Whole organism</tissue>
    </source>
</reference>
<dbReference type="CDD" id="cd06710">
    <property type="entry name" value="PDZ_RGS12-like"/>
    <property type="match status" value="1"/>
</dbReference>
<dbReference type="InterPro" id="IPR046995">
    <property type="entry name" value="RGS10/12/14-like"/>
</dbReference>
<accession>A0A6A0GZN0</accession>
<dbReference type="GO" id="GO:0005634">
    <property type="term" value="C:nucleus"/>
    <property type="evidence" value="ECO:0007669"/>
    <property type="project" value="TreeGrafter"/>
</dbReference>
<feature type="compositionally biased region" description="Low complexity" evidence="1">
    <location>
        <begin position="204"/>
        <end position="219"/>
    </location>
</feature>
<evidence type="ECO:0008006" key="5">
    <source>
        <dbReference type="Google" id="ProtNLM"/>
    </source>
</evidence>
<feature type="region of interest" description="Disordered" evidence="1">
    <location>
        <begin position="652"/>
        <end position="703"/>
    </location>
</feature>
<dbReference type="SMART" id="SM00462">
    <property type="entry name" value="PTB"/>
    <property type="match status" value="1"/>
</dbReference>
<name>A0A6A0GZN0_HYAAZ</name>
<gene>
    <name evidence="4" type="ORF">HAZT_HAZT010867</name>
</gene>
<dbReference type="Gene3D" id="2.30.42.10">
    <property type="match status" value="1"/>
</dbReference>
<proteinExistence type="predicted"/>
<feature type="compositionally biased region" description="Polar residues" evidence="1">
    <location>
        <begin position="652"/>
        <end position="675"/>
    </location>
</feature>
<dbReference type="Gene3D" id="2.30.29.30">
    <property type="entry name" value="Pleckstrin-homology domain (PH domain)/Phosphotyrosine-binding domain (PTB)"/>
    <property type="match status" value="1"/>
</dbReference>
<feature type="compositionally biased region" description="Gly residues" evidence="1">
    <location>
        <begin position="1"/>
        <end position="13"/>
    </location>
</feature>
<dbReference type="GO" id="GO:0005096">
    <property type="term" value="F:GTPase activator activity"/>
    <property type="evidence" value="ECO:0007669"/>
    <property type="project" value="InterPro"/>
</dbReference>
<dbReference type="Pfam" id="PF00595">
    <property type="entry name" value="PDZ"/>
    <property type="match status" value="1"/>
</dbReference>
<dbReference type="PROSITE" id="PS50106">
    <property type="entry name" value="PDZ"/>
    <property type="match status" value="1"/>
</dbReference>
<feature type="region of interest" description="Disordered" evidence="1">
    <location>
        <begin position="1"/>
        <end position="33"/>
    </location>
</feature>
<evidence type="ECO:0000256" key="1">
    <source>
        <dbReference type="SAM" id="MobiDB-lite"/>
    </source>
</evidence>
<dbReference type="PANTHER" id="PTHR45945:SF3">
    <property type="entry name" value="REGULATOR OF G-PROTEIN SIGNALING LOCO"/>
    <property type="match status" value="1"/>
</dbReference>
<dbReference type="PANTHER" id="PTHR45945">
    <property type="entry name" value="REGULATOR OF G-PROTEIN SIGNALING LOCO"/>
    <property type="match status" value="1"/>
</dbReference>
<reference evidence="4" key="2">
    <citation type="journal article" date="2018" name="Environ. Sci. Technol.">
        <title>The Toxicogenome of Hyalella azteca: A Model for Sediment Ecotoxicology and Evolutionary Toxicology.</title>
        <authorList>
            <person name="Poynton H.C."/>
            <person name="Hasenbein S."/>
            <person name="Benoit J.B."/>
            <person name="Sepulveda M.S."/>
            <person name="Poelchau M.F."/>
            <person name="Hughes D.S.T."/>
            <person name="Murali S.C."/>
            <person name="Chen S."/>
            <person name="Glastad K.M."/>
            <person name="Goodisman M.A.D."/>
            <person name="Werren J.H."/>
            <person name="Vineis J.H."/>
            <person name="Bowen J.L."/>
            <person name="Friedrich M."/>
            <person name="Jones J."/>
            <person name="Robertson H.M."/>
            <person name="Feyereisen R."/>
            <person name="Mechler-Hickson A."/>
            <person name="Mathers N."/>
            <person name="Lee C.E."/>
            <person name="Colbourne J.K."/>
            <person name="Biales A."/>
            <person name="Johnston J.S."/>
            <person name="Wellborn G.A."/>
            <person name="Rosendale A.J."/>
            <person name="Cridge A.G."/>
            <person name="Munoz-Torres M.C."/>
            <person name="Bain P.A."/>
            <person name="Manny A.R."/>
            <person name="Major K.M."/>
            <person name="Lambert F.N."/>
            <person name="Vulpe C.D."/>
            <person name="Tuck P."/>
            <person name="Blalock B.J."/>
            <person name="Lin Y.Y."/>
            <person name="Smith M.E."/>
            <person name="Ochoa-Acuna H."/>
            <person name="Chen M.M."/>
            <person name="Childers C.P."/>
            <person name="Qu J."/>
            <person name="Dugan S."/>
            <person name="Lee S.L."/>
            <person name="Chao H."/>
            <person name="Dinh H."/>
            <person name="Han Y."/>
            <person name="Doddapaneni H."/>
            <person name="Worley K.C."/>
            <person name="Muzny D.M."/>
            <person name="Gibbs R.A."/>
            <person name="Richards S."/>
        </authorList>
    </citation>
    <scope>NUCLEOTIDE SEQUENCE</scope>
    <source>
        <strain evidence="4">HAZT.00-mixed</strain>
        <tissue evidence="4">Whole organism</tissue>
    </source>
</reference>
<dbReference type="EMBL" id="JQDR03010446">
    <property type="protein sequence ID" value="KAA0194241.1"/>
    <property type="molecule type" value="Genomic_DNA"/>
</dbReference>
<feature type="region of interest" description="Disordered" evidence="1">
    <location>
        <begin position="386"/>
        <end position="407"/>
    </location>
</feature>
<evidence type="ECO:0000259" key="2">
    <source>
        <dbReference type="PROSITE" id="PS01179"/>
    </source>
</evidence>
<feature type="non-terminal residue" evidence="4">
    <location>
        <position position="703"/>
    </location>
</feature>
<dbReference type="InterPro" id="IPR011993">
    <property type="entry name" value="PH-like_dom_sf"/>
</dbReference>
<protein>
    <recommendedName>
        <fullName evidence="5">PDZ domain-containing protein</fullName>
    </recommendedName>
</protein>
<dbReference type="GO" id="GO:0005737">
    <property type="term" value="C:cytoplasm"/>
    <property type="evidence" value="ECO:0007669"/>
    <property type="project" value="TreeGrafter"/>
</dbReference>
<dbReference type="SUPFAM" id="SSF50156">
    <property type="entry name" value="PDZ domain-like"/>
    <property type="match status" value="1"/>
</dbReference>
<dbReference type="SUPFAM" id="SSF50729">
    <property type="entry name" value="PH domain-like"/>
    <property type="match status" value="1"/>
</dbReference>
<comment type="caution">
    <text evidence="4">The sequence shown here is derived from an EMBL/GenBank/DDBJ whole genome shotgun (WGS) entry which is preliminary data.</text>
</comment>
<dbReference type="AlphaFoldDB" id="A0A6A0GZN0"/>
<dbReference type="PROSITE" id="PS01179">
    <property type="entry name" value="PID"/>
    <property type="match status" value="1"/>
</dbReference>
<evidence type="ECO:0000259" key="3">
    <source>
        <dbReference type="PROSITE" id="PS50106"/>
    </source>
</evidence>
<organism evidence="4">
    <name type="scientific">Hyalella azteca</name>
    <name type="common">Amphipod</name>
    <dbReference type="NCBI Taxonomy" id="294128"/>
    <lineage>
        <taxon>Eukaryota</taxon>
        <taxon>Metazoa</taxon>
        <taxon>Ecdysozoa</taxon>
        <taxon>Arthropoda</taxon>
        <taxon>Crustacea</taxon>
        <taxon>Multicrustacea</taxon>
        <taxon>Malacostraca</taxon>
        <taxon>Eumalacostraca</taxon>
        <taxon>Peracarida</taxon>
        <taxon>Amphipoda</taxon>
        <taxon>Senticaudata</taxon>
        <taxon>Talitrida</taxon>
        <taxon>Talitroidea</taxon>
        <taxon>Hyalellidae</taxon>
        <taxon>Hyalella</taxon>
    </lineage>
</organism>
<dbReference type="Proteomes" id="UP000711488">
    <property type="component" value="Unassembled WGS sequence"/>
</dbReference>
<dbReference type="SMART" id="SM00228">
    <property type="entry name" value="PDZ"/>
    <property type="match status" value="1"/>
</dbReference>
<dbReference type="GO" id="GO:0005886">
    <property type="term" value="C:plasma membrane"/>
    <property type="evidence" value="ECO:0007669"/>
    <property type="project" value="TreeGrafter"/>
</dbReference>
<feature type="region of interest" description="Disordered" evidence="1">
    <location>
        <begin position="470"/>
        <end position="505"/>
    </location>
</feature>
<dbReference type="InterPro" id="IPR006020">
    <property type="entry name" value="PTB/PI_dom"/>
</dbReference>
<dbReference type="GO" id="GO:0008277">
    <property type="term" value="P:regulation of G protein-coupled receptor signaling pathway"/>
    <property type="evidence" value="ECO:0007669"/>
    <property type="project" value="TreeGrafter"/>
</dbReference>
<evidence type="ECO:0000313" key="4">
    <source>
        <dbReference type="EMBL" id="KAA0194241.1"/>
    </source>
</evidence>
<feature type="compositionally biased region" description="Acidic residues" evidence="1">
    <location>
        <begin position="694"/>
        <end position="703"/>
    </location>
</feature>
<feature type="domain" description="PDZ" evidence="3">
    <location>
        <begin position="39"/>
        <end position="101"/>
    </location>
</feature>
<dbReference type="InterPro" id="IPR036034">
    <property type="entry name" value="PDZ_sf"/>
</dbReference>
<dbReference type="Pfam" id="PF00640">
    <property type="entry name" value="PID"/>
    <property type="match status" value="1"/>
</dbReference>
<feature type="region of interest" description="Disordered" evidence="1">
    <location>
        <begin position="194"/>
        <end position="219"/>
    </location>
</feature>
<feature type="domain" description="PID" evidence="2">
    <location>
        <begin position="299"/>
        <end position="414"/>
    </location>
</feature>
<reference evidence="4" key="3">
    <citation type="submission" date="2019-06" db="EMBL/GenBank/DDBJ databases">
        <authorList>
            <person name="Poynton C."/>
            <person name="Hasenbein S."/>
            <person name="Benoit J.B."/>
            <person name="Sepulveda M.S."/>
            <person name="Poelchau M.F."/>
            <person name="Murali S.C."/>
            <person name="Chen S."/>
            <person name="Glastad K.M."/>
            <person name="Werren J.H."/>
            <person name="Vineis J.H."/>
            <person name="Bowen J.L."/>
            <person name="Friedrich M."/>
            <person name="Jones J."/>
            <person name="Robertson H.M."/>
            <person name="Feyereisen R."/>
            <person name="Mechler-Hickson A."/>
            <person name="Mathers N."/>
            <person name="Lee C.E."/>
            <person name="Colbourne J.K."/>
            <person name="Biales A."/>
            <person name="Johnston J.S."/>
            <person name="Wellborn G.A."/>
            <person name="Rosendale A.J."/>
            <person name="Cridge A.G."/>
            <person name="Munoz-Torres M.C."/>
            <person name="Bain P.A."/>
            <person name="Manny A.R."/>
            <person name="Major K.M."/>
            <person name="Lambert F.N."/>
            <person name="Vulpe C.D."/>
            <person name="Tuck P."/>
            <person name="Blalock B.J."/>
            <person name="Lin Y.-Y."/>
            <person name="Smith M.E."/>
            <person name="Ochoa-Acuna H."/>
            <person name="Chen M.-J.M."/>
            <person name="Childers C.P."/>
            <person name="Qu J."/>
            <person name="Dugan S."/>
            <person name="Lee S.L."/>
            <person name="Chao H."/>
            <person name="Dinh H."/>
            <person name="Han Y."/>
            <person name="Doddapaneni H."/>
            <person name="Worley K.C."/>
            <person name="Muzny D.M."/>
            <person name="Gibbs R.A."/>
            <person name="Richards S."/>
        </authorList>
    </citation>
    <scope>NUCLEOTIDE SEQUENCE</scope>
    <source>
        <strain evidence="4">HAZT.00-mixed</strain>
        <tissue evidence="4">Whole organism</tissue>
    </source>
</reference>
<sequence length="703" mass="76318">MFWEAGGGGGTGVGVSATPNGVSGGNRRRKKRPTYGVRTVEITKGKNGFGFTISGQAPCMLSYIVPGSSAERSGLRLGDYLIAVNGQNVSKSTHDDVVRIIGMSKLLKLQIAENYYSDSSDDEYVAVNRQKPKFPNRLRHKQQQTRAERVVRDLQSGAIFSERAAIQLGEAALLSDRDWPESFPSKLPNVYPPPSASIHNAAGQLPDSQSSLLQPPLQCSSPTRRRFMPLAFGDNRQNSNITPTRHFEDQQIDQVASALDDVRIITEQEINKILYPTLAELQLKGPPPDLGESLYRAVVGYLGTIEVPKDSQGGSRLTAIKNCIRRLRIEKKVHTLVLMSVFNERVVLTNPHGITLAQYPAERITFCGVYADDKKFFGLVTVHGSSSDEFSDVSNDGKGNGRNEQGVSSSCHVFMVDPSMVEHNDHARRAKTFRIECTTAEDNAPAPTTDGRSSITDELHASALAMARAENRSAQGVDGRTSVSDEKMRGCRTPAIEGSSPSDVERGAFRAVPPRAPPRPPSDFGVARLTGTRPCGIASIDQIINGVARMGAARSTLCAPQCGTDVKTTHTPSTCASPALHDSDMGPPLTTTILKSVNTDSFKRSNAKAMGLESDKYSESILDPNGSSYERTSNALVPYESQHASAIPVVTSSFSDGTNNQEMSTVIPNSSNYSDENSREFYDDPNEVPAQEEYVLESDLDEQ</sequence>
<dbReference type="InterPro" id="IPR001478">
    <property type="entry name" value="PDZ"/>
</dbReference>